<reference evidence="1 2" key="1">
    <citation type="submission" date="2020-10" db="EMBL/GenBank/DDBJ databases">
        <title>ChiBAC.</title>
        <authorList>
            <person name="Zenner C."/>
            <person name="Hitch T.C.A."/>
            <person name="Clavel T."/>
        </authorList>
    </citation>
    <scope>NUCLEOTIDE SEQUENCE [LARGE SCALE GENOMIC DNA]</scope>
    <source>
        <strain evidence="1 2">DSM 109015</strain>
    </source>
</reference>
<dbReference type="RefSeq" id="WP_193502900.1">
    <property type="nucleotide sequence ID" value="NZ_JADCKC010000003.1"/>
</dbReference>
<comment type="caution">
    <text evidence="1">The sequence shown here is derived from an EMBL/GenBank/DDBJ whole genome shotgun (WGS) entry which is preliminary data.</text>
</comment>
<sequence length="51" mass="5674">MKRRSSGNFMEKAEKFCLVPVLSKVSQFENTVDISIKIWSGTAERKAGGPN</sequence>
<dbReference type="Proteomes" id="UP000768567">
    <property type="component" value="Unassembled WGS sequence"/>
</dbReference>
<organism evidence="1 2">
    <name type="scientific">Gemmiger gallinarum</name>
    <dbReference type="NCBI Taxonomy" id="2779354"/>
    <lineage>
        <taxon>Bacteria</taxon>
        <taxon>Bacillati</taxon>
        <taxon>Bacillota</taxon>
        <taxon>Clostridia</taxon>
        <taxon>Eubacteriales</taxon>
        <taxon>Gemmiger</taxon>
    </lineage>
</organism>
<evidence type="ECO:0000313" key="1">
    <source>
        <dbReference type="EMBL" id="MBE5038614.1"/>
    </source>
</evidence>
<protein>
    <submittedName>
        <fullName evidence="1">Uncharacterized protein</fullName>
    </submittedName>
</protein>
<evidence type="ECO:0000313" key="2">
    <source>
        <dbReference type="Proteomes" id="UP000768567"/>
    </source>
</evidence>
<dbReference type="EMBL" id="JADCKC010000003">
    <property type="protein sequence ID" value="MBE5038614.1"/>
    <property type="molecule type" value="Genomic_DNA"/>
</dbReference>
<gene>
    <name evidence="1" type="ORF">INF35_12520</name>
</gene>
<keyword evidence="2" id="KW-1185">Reference proteome</keyword>
<proteinExistence type="predicted"/>
<name>A0ABR9R628_9FIRM</name>
<accession>A0ABR9R628</accession>